<name>A0A0C2T393_AMAMK</name>
<dbReference type="AlphaFoldDB" id="A0A0C2T393"/>
<proteinExistence type="predicted"/>
<dbReference type="OrthoDB" id="3168860at2759"/>
<dbReference type="HOGENOM" id="CLU_132776_0_0_1"/>
<accession>A0A0C2T393</accession>
<evidence type="ECO:0000313" key="1">
    <source>
        <dbReference type="EMBL" id="KIL60964.1"/>
    </source>
</evidence>
<dbReference type="InParanoid" id="A0A0C2T393"/>
<reference evidence="1 2" key="1">
    <citation type="submission" date="2014-04" db="EMBL/GenBank/DDBJ databases">
        <title>Evolutionary Origins and Diversification of the Mycorrhizal Mutualists.</title>
        <authorList>
            <consortium name="DOE Joint Genome Institute"/>
            <consortium name="Mycorrhizal Genomics Consortium"/>
            <person name="Kohler A."/>
            <person name="Kuo A."/>
            <person name="Nagy L.G."/>
            <person name="Floudas D."/>
            <person name="Copeland A."/>
            <person name="Barry K.W."/>
            <person name="Cichocki N."/>
            <person name="Veneault-Fourrey C."/>
            <person name="LaButti K."/>
            <person name="Lindquist E.A."/>
            <person name="Lipzen A."/>
            <person name="Lundell T."/>
            <person name="Morin E."/>
            <person name="Murat C."/>
            <person name="Riley R."/>
            <person name="Ohm R."/>
            <person name="Sun H."/>
            <person name="Tunlid A."/>
            <person name="Henrissat B."/>
            <person name="Grigoriev I.V."/>
            <person name="Hibbett D.S."/>
            <person name="Martin F."/>
        </authorList>
    </citation>
    <scope>NUCLEOTIDE SEQUENCE [LARGE SCALE GENOMIC DNA]</scope>
    <source>
        <strain evidence="1 2">Koide BX008</strain>
    </source>
</reference>
<dbReference type="EMBL" id="KN818290">
    <property type="protein sequence ID" value="KIL60964.1"/>
    <property type="molecule type" value="Genomic_DNA"/>
</dbReference>
<sequence>MSNNQILFQFGANPFNMKMKDGSDRLACTVEEVGRNPNPIIRLTREAPWAQQHPSIMGPDNSFYYLGPQNRPGYIIYGNNRTSIPMANLLKKKNDGSTSKYFTTLGGRECKWKKFSAKRMECIDGRTTLAVWEMSDPDDDHNAILTIKSGGMSVITEILTTLTLNLMAQTMEWPDI</sequence>
<organism evidence="1 2">
    <name type="scientific">Amanita muscaria (strain Koide BX008)</name>
    <dbReference type="NCBI Taxonomy" id="946122"/>
    <lineage>
        <taxon>Eukaryota</taxon>
        <taxon>Fungi</taxon>
        <taxon>Dikarya</taxon>
        <taxon>Basidiomycota</taxon>
        <taxon>Agaricomycotina</taxon>
        <taxon>Agaricomycetes</taxon>
        <taxon>Agaricomycetidae</taxon>
        <taxon>Agaricales</taxon>
        <taxon>Pluteineae</taxon>
        <taxon>Amanitaceae</taxon>
        <taxon>Amanita</taxon>
    </lineage>
</organism>
<evidence type="ECO:0000313" key="2">
    <source>
        <dbReference type="Proteomes" id="UP000054549"/>
    </source>
</evidence>
<dbReference type="STRING" id="946122.A0A0C2T393"/>
<gene>
    <name evidence="1" type="ORF">M378DRAFT_13774</name>
</gene>
<protein>
    <submittedName>
        <fullName evidence="1">Uncharacterized protein</fullName>
    </submittedName>
</protein>
<keyword evidence="2" id="KW-1185">Reference proteome</keyword>
<dbReference type="Proteomes" id="UP000054549">
    <property type="component" value="Unassembled WGS sequence"/>
</dbReference>